<comment type="caution">
    <text evidence="5">The sequence shown here is derived from an EMBL/GenBank/DDBJ whole genome shotgun (WGS) entry which is preliminary data.</text>
</comment>
<accession>A0A7X1ZCR7</accession>
<dbReference type="GO" id="GO:0003677">
    <property type="term" value="F:DNA binding"/>
    <property type="evidence" value="ECO:0007669"/>
    <property type="project" value="UniProtKB-KW"/>
</dbReference>
<keyword evidence="3" id="KW-0238">DNA-binding</keyword>
<keyword evidence="4" id="KW-0804">Transcription</keyword>
<comment type="similarity">
    <text evidence="1">Belongs to the BlaI transcriptional regulatory family.</text>
</comment>
<gene>
    <name evidence="5" type="ORF">GHI93_12390</name>
</gene>
<evidence type="ECO:0000313" key="5">
    <source>
        <dbReference type="EMBL" id="MQW40710.1"/>
    </source>
</evidence>
<dbReference type="InterPro" id="IPR005650">
    <property type="entry name" value="BlaI_family"/>
</dbReference>
<dbReference type="OrthoDB" id="1849040at2"/>
<name>A0A7X1ZCR7_9LACT</name>
<proteinExistence type="inferred from homology"/>
<protein>
    <submittedName>
        <fullName evidence="5">CopY/TcrY family copper transport repressor</fullName>
    </submittedName>
</protein>
<keyword evidence="6" id="KW-1185">Reference proteome</keyword>
<dbReference type="InterPro" id="IPR036388">
    <property type="entry name" value="WH-like_DNA-bd_sf"/>
</dbReference>
<dbReference type="Proteomes" id="UP000439550">
    <property type="component" value="Unassembled WGS sequence"/>
</dbReference>
<evidence type="ECO:0000256" key="4">
    <source>
        <dbReference type="ARBA" id="ARBA00023163"/>
    </source>
</evidence>
<evidence type="ECO:0000256" key="2">
    <source>
        <dbReference type="ARBA" id="ARBA00023015"/>
    </source>
</evidence>
<dbReference type="AlphaFoldDB" id="A0A7X1ZCR7"/>
<sequence length="151" mass="17204">MCRYYNILKGCFMDTELNLSNAELVVMRVIWTTGKATANQISEQLSENFNWSISTIKTFLARLFEKKIVSREKVGREFAYMAQQDEASTVDYLTDDLAKKVCAMQHQRLIARLIETSDLTTSDLSKLSNLLTSKKPVEKVRCDCLKGACKC</sequence>
<evidence type="ECO:0000256" key="3">
    <source>
        <dbReference type="ARBA" id="ARBA00023125"/>
    </source>
</evidence>
<evidence type="ECO:0000313" key="6">
    <source>
        <dbReference type="Proteomes" id="UP000439550"/>
    </source>
</evidence>
<dbReference type="NCBIfam" id="TIGR02698">
    <property type="entry name" value="CopY_TcrY"/>
    <property type="match status" value="1"/>
</dbReference>
<keyword evidence="2" id="KW-0805">Transcription regulation</keyword>
<evidence type="ECO:0000256" key="1">
    <source>
        <dbReference type="ARBA" id="ARBA00011046"/>
    </source>
</evidence>
<dbReference type="PIRSF" id="PIRSF019455">
    <property type="entry name" value="CopR_AtkY"/>
    <property type="match status" value="1"/>
</dbReference>
<dbReference type="Pfam" id="PF03965">
    <property type="entry name" value="Penicillinase_R"/>
    <property type="match status" value="1"/>
</dbReference>
<dbReference type="EMBL" id="WITJ01000030">
    <property type="protein sequence ID" value="MQW40710.1"/>
    <property type="molecule type" value="Genomic_DNA"/>
</dbReference>
<dbReference type="InterPro" id="IPR036390">
    <property type="entry name" value="WH_DNA-bd_sf"/>
</dbReference>
<dbReference type="GO" id="GO:0045892">
    <property type="term" value="P:negative regulation of DNA-templated transcription"/>
    <property type="evidence" value="ECO:0007669"/>
    <property type="project" value="InterPro"/>
</dbReference>
<dbReference type="Gene3D" id="1.10.10.10">
    <property type="entry name" value="Winged helix-like DNA-binding domain superfamily/Winged helix DNA-binding domain"/>
    <property type="match status" value="1"/>
</dbReference>
<dbReference type="InterPro" id="IPR014071">
    <property type="entry name" value="Cu_transp_CopY/TcrY"/>
</dbReference>
<dbReference type="SUPFAM" id="SSF46785">
    <property type="entry name" value="Winged helix' DNA-binding domain"/>
    <property type="match status" value="1"/>
</dbReference>
<organism evidence="5 6">
    <name type="scientific">Lactococcus hircilactis</name>
    <dbReference type="NCBI Taxonomy" id="1494462"/>
    <lineage>
        <taxon>Bacteria</taxon>
        <taxon>Bacillati</taxon>
        <taxon>Bacillota</taxon>
        <taxon>Bacilli</taxon>
        <taxon>Lactobacillales</taxon>
        <taxon>Streptococcaceae</taxon>
        <taxon>Lactococcus</taxon>
    </lineage>
</organism>
<reference evidence="5 6" key="1">
    <citation type="submission" date="2019-10" db="EMBL/GenBank/DDBJ databases">
        <authorList>
            <person name="Dong K."/>
        </authorList>
    </citation>
    <scope>NUCLEOTIDE SEQUENCE [LARGE SCALE GENOMIC DNA]</scope>
    <source>
        <strain evidence="5 6">DSM 28960</strain>
    </source>
</reference>